<gene>
    <name evidence="1" type="ORF">G2W53_037976</name>
</gene>
<evidence type="ECO:0000313" key="1">
    <source>
        <dbReference type="EMBL" id="KAF7805815.1"/>
    </source>
</evidence>
<protein>
    <submittedName>
        <fullName evidence="1">Uncharacterized protein</fullName>
    </submittedName>
</protein>
<reference evidence="1" key="1">
    <citation type="submission" date="2020-09" db="EMBL/GenBank/DDBJ databases">
        <title>Genome-Enabled Discovery of Anthraquinone Biosynthesis in Senna tora.</title>
        <authorList>
            <person name="Kang S.-H."/>
            <person name="Pandey R.P."/>
            <person name="Lee C.-M."/>
            <person name="Sim J.-S."/>
            <person name="Jeong J.-T."/>
            <person name="Choi B.-S."/>
            <person name="Jung M."/>
            <person name="Ginzburg D."/>
            <person name="Zhao K."/>
            <person name="Won S.Y."/>
            <person name="Oh T.-J."/>
            <person name="Yu Y."/>
            <person name="Kim N.-H."/>
            <person name="Lee O.R."/>
            <person name="Lee T.-H."/>
            <person name="Bashyal P."/>
            <person name="Kim T.-S."/>
            <person name="Lee W.-H."/>
            <person name="Kawkins C."/>
            <person name="Kim C.-K."/>
            <person name="Kim J.S."/>
            <person name="Ahn B.O."/>
            <person name="Rhee S.Y."/>
            <person name="Sohng J.K."/>
        </authorList>
    </citation>
    <scope>NUCLEOTIDE SEQUENCE</scope>
    <source>
        <tissue evidence="1">Leaf</tissue>
    </source>
</reference>
<sequence length="25" mass="2728">MGTGLRGVDSIPKNLTKKNIKLQTD</sequence>
<dbReference type="AlphaFoldDB" id="A0A834SNC9"/>
<comment type="caution">
    <text evidence="1">The sequence shown here is derived from an EMBL/GenBank/DDBJ whole genome shotgun (WGS) entry which is preliminary data.</text>
</comment>
<name>A0A834SNC9_9FABA</name>
<keyword evidence="2" id="KW-1185">Reference proteome</keyword>
<dbReference type="Proteomes" id="UP000634136">
    <property type="component" value="Unassembled WGS sequence"/>
</dbReference>
<dbReference type="EMBL" id="JAAIUW010000012">
    <property type="protein sequence ID" value="KAF7805815.1"/>
    <property type="molecule type" value="Genomic_DNA"/>
</dbReference>
<proteinExistence type="predicted"/>
<accession>A0A834SNC9</accession>
<evidence type="ECO:0000313" key="2">
    <source>
        <dbReference type="Proteomes" id="UP000634136"/>
    </source>
</evidence>
<organism evidence="1 2">
    <name type="scientific">Senna tora</name>
    <dbReference type="NCBI Taxonomy" id="362788"/>
    <lineage>
        <taxon>Eukaryota</taxon>
        <taxon>Viridiplantae</taxon>
        <taxon>Streptophyta</taxon>
        <taxon>Embryophyta</taxon>
        <taxon>Tracheophyta</taxon>
        <taxon>Spermatophyta</taxon>
        <taxon>Magnoliopsida</taxon>
        <taxon>eudicotyledons</taxon>
        <taxon>Gunneridae</taxon>
        <taxon>Pentapetalae</taxon>
        <taxon>rosids</taxon>
        <taxon>fabids</taxon>
        <taxon>Fabales</taxon>
        <taxon>Fabaceae</taxon>
        <taxon>Caesalpinioideae</taxon>
        <taxon>Cassia clade</taxon>
        <taxon>Senna</taxon>
    </lineage>
</organism>